<keyword evidence="3 6" id="KW-0812">Transmembrane</keyword>
<evidence type="ECO:0000256" key="4">
    <source>
        <dbReference type="ARBA" id="ARBA00022989"/>
    </source>
</evidence>
<dbReference type="EMBL" id="PXYV01000007">
    <property type="protein sequence ID" value="PSR23255.1"/>
    <property type="molecule type" value="Genomic_DNA"/>
</dbReference>
<accession>A0A2T2WLY8</accession>
<comment type="caution">
    <text evidence="7">The sequence shown here is derived from an EMBL/GenBank/DDBJ whole genome shotgun (WGS) entry which is preliminary data.</text>
</comment>
<evidence type="ECO:0000256" key="1">
    <source>
        <dbReference type="ARBA" id="ARBA00004651"/>
    </source>
</evidence>
<proteinExistence type="predicted"/>
<feature type="transmembrane region" description="Helical" evidence="6">
    <location>
        <begin position="43"/>
        <end position="62"/>
    </location>
</feature>
<comment type="subcellular location">
    <subcellularLocation>
        <location evidence="1">Cell membrane</location>
        <topology evidence="1">Multi-pass membrane protein</topology>
    </subcellularLocation>
</comment>
<feature type="transmembrane region" description="Helical" evidence="6">
    <location>
        <begin position="20"/>
        <end position="37"/>
    </location>
</feature>
<dbReference type="GO" id="GO:0005886">
    <property type="term" value="C:plasma membrane"/>
    <property type="evidence" value="ECO:0007669"/>
    <property type="project" value="UniProtKB-SubCell"/>
</dbReference>
<dbReference type="AlphaFoldDB" id="A0A2T2WLY8"/>
<protein>
    <submittedName>
        <fullName evidence="7">ABC transporter permease</fullName>
    </submittedName>
</protein>
<reference evidence="7 8" key="1">
    <citation type="journal article" date="2014" name="BMC Genomics">
        <title>Comparison of environmental and isolate Sulfobacillus genomes reveals diverse carbon, sulfur, nitrogen, and hydrogen metabolisms.</title>
        <authorList>
            <person name="Justice N.B."/>
            <person name="Norman A."/>
            <person name="Brown C.T."/>
            <person name="Singh A."/>
            <person name="Thomas B.C."/>
            <person name="Banfield J.F."/>
        </authorList>
    </citation>
    <scope>NUCLEOTIDE SEQUENCE [LARGE SCALE GENOMIC DNA]</scope>
    <source>
        <strain evidence="7">AMDSBA3</strain>
    </source>
</reference>
<evidence type="ECO:0000256" key="3">
    <source>
        <dbReference type="ARBA" id="ARBA00022692"/>
    </source>
</evidence>
<feature type="transmembrane region" description="Helical" evidence="6">
    <location>
        <begin position="251"/>
        <end position="268"/>
    </location>
</feature>
<keyword evidence="2" id="KW-1003">Cell membrane</keyword>
<dbReference type="PANTHER" id="PTHR32196">
    <property type="entry name" value="ABC TRANSPORTER PERMEASE PROTEIN YPHD-RELATED-RELATED"/>
    <property type="match status" value="1"/>
</dbReference>
<evidence type="ECO:0000256" key="5">
    <source>
        <dbReference type="ARBA" id="ARBA00023136"/>
    </source>
</evidence>
<dbReference type="Pfam" id="PF02653">
    <property type="entry name" value="BPD_transp_2"/>
    <property type="match status" value="1"/>
</dbReference>
<feature type="transmembrane region" description="Helical" evidence="6">
    <location>
        <begin position="217"/>
        <end position="239"/>
    </location>
</feature>
<keyword evidence="4 6" id="KW-1133">Transmembrane helix</keyword>
<gene>
    <name evidence="7" type="ORF">C7B45_03960</name>
</gene>
<organism evidence="7 8">
    <name type="scientific">Sulfobacillus acidophilus</name>
    <dbReference type="NCBI Taxonomy" id="53633"/>
    <lineage>
        <taxon>Bacteria</taxon>
        <taxon>Bacillati</taxon>
        <taxon>Bacillota</taxon>
        <taxon>Clostridia</taxon>
        <taxon>Eubacteriales</taxon>
        <taxon>Clostridiales Family XVII. Incertae Sedis</taxon>
        <taxon>Sulfobacillus</taxon>
    </lineage>
</organism>
<evidence type="ECO:0000256" key="2">
    <source>
        <dbReference type="ARBA" id="ARBA00022475"/>
    </source>
</evidence>
<dbReference type="CDD" id="cd06579">
    <property type="entry name" value="TM_PBP1_transp_AraH_like"/>
    <property type="match status" value="1"/>
</dbReference>
<feature type="transmembrane region" description="Helical" evidence="6">
    <location>
        <begin position="98"/>
        <end position="116"/>
    </location>
</feature>
<feature type="transmembrane region" description="Helical" evidence="6">
    <location>
        <begin position="128"/>
        <end position="148"/>
    </location>
</feature>
<dbReference type="InterPro" id="IPR001851">
    <property type="entry name" value="ABC_transp_permease"/>
</dbReference>
<feature type="transmembrane region" description="Helical" evidence="6">
    <location>
        <begin position="168"/>
        <end position="188"/>
    </location>
</feature>
<feature type="transmembrane region" description="Helical" evidence="6">
    <location>
        <begin position="273"/>
        <end position="290"/>
    </location>
</feature>
<keyword evidence="5 6" id="KW-0472">Membrane</keyword>
<sequence length="321" mass="33449">MIFRGQIETWLWKDGHRQVIVAYLAAIGLFVLGSIFIRGFFGWGHILAIASTAGFVGIVGIGQTFTLITGGIDLSVAYMLNFGALLITGITLGSNHQLLLGAVVVAVVAALTGLVNGVGITILKIPPLIMTLSMNSILEGAALLYSNGTPQGASPPLLTTLATGAGPLGIPWMVWFWAVVAVLVLLLFRRTVFGRWTYASGSAPRASWLSGIPVNRVVIFVYVVSAIAAALAGLLLAGYSGQAYFGMGDSYQLASVAVAVIGGTSILGGKGNYLGTIAGALILTTLTSLLEVLNVGASMESMLYGVVIIAMMLVNRERQSS</sequence>
<evidence type="ECO:0000256" key="6">
    <source>
        <dbReference type="SAM" id="Phobius"/>
    </source>
</evidence>
<feature type="transmembrane region" description="Helical" evidence="6">
    <location>
        <begin position="296"/>
        <end position="314"/>
    </location>
</feature>
<dbReference type="Proteomes" id="UP000241848">
    <property type="component" value="Unassembled WGS sequence"/>
</dbReference>
<evidence type="ECO:0000313" key="7">
    <source>
        <dbReference type="EMBL" id="PSR23255.1"/>
    </source>
</evidence>
<feature type="transmembrane region" description="Helical" evidence="6">
    <location>
        <begin position="74"/>
        <end position="92"/>
    </location>
</feature>
<dbReference type="GO" id="GO:0022857">
    <property type="term" value="F:transmembrane transporter activity"/>
    <property type="evidence" value="ECO:0007669"/>
    <property type="project" value="InterPro"/>
</dbReference>
<name>A0A2T2WLY8_9FIRM</name>
<evidence type="ECO:0000313" key="8">
    <source>
        <dbReference type="Proteomes" id="UP000241848"/>
    </source>
</evidence>